<dbReference type="CDD" id="cd16618">
    <property type="entry name" value="mRING-HC-C4C4_CNOT4"/>
    <property type="match status" value="1"/>
</dbReference>
<name>A0AAD7Q461_QUISA</name>
<evidence type="ECO:0000259" key="3">
    <source>
        <dbReference type="PROSITE" id="PS50089"/>
    </source>
</evidence>
<dbReference type="Gene3D" id="3.30.40.10">
    <property type="entry name" value="Zinc/RING finger domain, C3HC4 (zinc finger)"/>
    <property type="match status" value="1"/>
</dbReference>
<dbReference type="InterPro" id="IPR039780">
    <property type="entry name" value="Mot2"/>
</dbReference>
<accession>A0AAD7Q461</accession>
<sequence>MASDSGSISNGYTPCLSRDSTKKKRPNGLAKLKRMKLDVRREQWLSRVKKGSTLESNGRVVYSPPSLHIGIQNGSLDNLEMMLAGEDEVDLSIHDGDLMSMMNSPAGSSSGDDDSRNGLGESSRSSSVGSMSSFPSRNLSEEEDDDGCVDDWEAVADALSADENQHKLISESALEHERISGSSDPQSTMNPRVEFLKPESRTAAPVSDVNSRAWKPDDAFRPQSLPNLSKQPSSVNSDWHSNHGSTLLSWKCCNSQPSPCPICCEDFDVTDSCFLPCSCGFRLCLFCHKRILEADARCPGCRKLYNHRDGNVGLIGDTAFRVTHSCSMSTRV</sequence>
<dbReference type="PANTHER" id="PTHR12603:SF0">
    <property type="entry name" value="CCR4-NOT TRANSCRIPTION COMPLEX SUBUNIT 4"/>
    <property type="match status" value="1"/>
</dbReference>
<dbReference type="InterPro" id="IPR039515">
    <property type="entry name" value="NOT4_mRING-HC-C4C4"/>
</dbReference>
<proteinExistence type="predicted"/>
<dbReference type="PANTHER" id="PTHR12603">
    <property type="entry name" value="CCR4-NOT TRANSCRIPTION COMPLEX RELATED"/>
    <property type="match status" value="1"/>
</dbReference>
<dbReference type="InterPro" id="IPR013083">
    <property type="entry name" value="Znf_RING/FYVE/PHD"/>
</dbReference>
<feature type="region of interest" description="Disordered" evidence="2">
    <location>
        <begin position="97"/>
        <end position="147"/>
    </location>
</feature>
<evidence type="ECO:0000313" key="4">
    <source>
        <dbReference type="EMBL" id="KAJ7974485.1"/>
    </source>
</evidence>
<dbReference type="SUPFAM" id="SSF57850">
    <property type="entry name" value="RING/U-box"/>
    <property type="match status" value="1"/>
</dbReference>
<keyword evidence="1" id="KW-0863">Zinc-finger</keyword>
<dbReference type="EMBL" id="JARAOO010000003">
    <property type="protein sequence ID" value="KAJ7974485.1"/>
    <property type="molecule type" value="Genomic_DNA"/>
</dbReference>
<evidence type="ECO:0000256" key="2">
    <source>
        <dbReference type="SAM" id="MobiDB-lite"/>
    </source>
</evidence>
<reference evidence="5" key="1">
    <citation type="journal article" date="2023" name="Science">
        <title>Elucidation of the pathway for biosynthesis of saponin adjuvants from the soapbark tree.</title>
        <authorList>
            <person name="Reed J."/>
            <person name="Orme A."/>
            <person name="El-Demerdash A."/>
            <person name="Owen C."/>
            <person name="Martin L.B.B."/>
            <person name="Misra R.C."/>
            <person name="Kikuchi S."/>
            <person name="Rejzek M."/>
            <person name="Martin A.C."/>
            <person name="Harkess A."/>
            <person name="Leebens-Mack J."/>
            <person name="Louveau T."/>
            <person name="Stephenson M.J."/>
            <person name="Osbourn A."/>
        </authorList>
    </citation>
    <scope>NUCLEOTIDE SEQUENCE</scope>
    <source>
        <strain evidence="5">S10</strain>
        <tissue evidence="4">Leaf</tissue>
    </source>
</reference>
<dbReference type="InterPro" id="IPR001841">
    <property type="entry name" value="Znf_RING"/>
</dbReference>
<keyword evidence="1" id="KW-0862">Zinc</keyword>
<keyword evidence="6" id="KW-1185">Reference proteome</keyword>
<dbReference type="PROSITE" id="PS50089">
    <property type="entry name" value="ZF_RING_2"/>
    <property type="match status" value="1"/>
</dbReference>
<dbReference type="KEGG" id="qsa:O6P43_004551"/>
<feature type="compositionally biased region" description="Low complexity" evidence="2">
    <location>
        <begin position="117"/>
        <end position="137"/>
    </location>
</feature>
<protein>
    <submittedName>
        <fullName evidence="5">General negative regulator of transcription subunit 4</fullName>
    </submittedName>
</protein>
<dbReference type="GO" id="GO:0004842">
    <property type="term" value="F:ubiquitin-protein transferase activity"/>
    <property type="evidence" value="ECO:0007669"/>
    <property type="project" value="InterPro"/>
</dbReference>
<keyword evidence="1" id="KW-0479">Metal-binding</keyword>
<dbReference type="AlphaFoldDB" id="A0AAD7Q461"/>
<feature type="region of interest" description="Disordered" evidence="2">
    <location>
        <begin position="1"/>
        <end position="27"/>
    </location>
</feature>
<feature type="compositionally biased region" description="Polar residues" evidence="2">
    <location>
        <begin position="224"/>
        <end position="236"/>
    </location>
</feature>
<dbReference type="EMBL" id="JARAOO010000003">
    <property type="protein sequence ID" value="KAJ7974486.1"/>
    <property type="molecule type" value="Genomic_DNA"/>
</dbReference>
<evidence type="ECO:0000313" key="6">
    <source>
        <dbReference type="Proteomes" id="UP001163823"/>
    </source>
</evidence>
<dbReference type="Proteomes" id="UP001163823">
    <property type="component" value="Chromosome 3"/>
</dbReference>
<evidence type="ECO:0000313" key="5">
    <source>
        <dbReference type="EMBL" id="KAJ7974486.1"/>
    </source>
</evidence>
<dbReference type="Pfam" id="PF14570">
    <property type="entry name" value="zf-RING_4"/>
    <property type="match status" value="1"/>
</dbReference>
<comment type="caution">
    <text evidence="5">The sequence shown here is derived from an EMBL/GenBank/DDBJ whole genome shotgun (WGS) entry which is preliminary data.</text>
</comment>
<dbReference type="GO" id="GO:0030014">
    <property type="term" value="C:CCR4-NOT complex"/>
    <property type="evidence" value="ECO:0007669"/>
    <property type="project" value="InterPro"/>
</dbReference>
<feature type="region of interest" description="Disordered" evidence="2">
    <location>
        <begin position="199"/>
        <end position="236"/>
    </location>
</feature>
<gene>
    <name evidence="5" type="ORF">O6P43_004551</name>
</gene>
<dbReference type="GO" id="GO:0016567">
    <property type="term" value="P:protein ubiquitination"/>
    <property type="evidence" value="ECO:0007669"/>
    <property type="project" value="TreeGrafter"/>
</dbReference>
<feature type="domain" description="RING-type" evidence="3">
    <location>
        <begin position="260"/>
        <end position="302"/>
    </location>
</feature>
<evidence type="ECO:0000256" key="1">
    <source>
        <dbReference type="PROSITE-ProRule" id="PRU00175"/>
    </source>
</evidence>
<dbReference type="GO" id="GO:0008270">
    <property type="term" value="F:zinc ion binding"/>
    <property type="evidence" value="ECO:0007669"/>
    <property type="project" value="UniProtKB-KW"/>
</dbReference>
<organism evidence="5 6">
    <name type="scientific">Quillaja saponaria</name>
    <name type="common">Soap bark tree</name>
    <dbReference type="NCBI Taxonomy" id="32244"/>
    <lineage>
        <taxon>Eukaryota</taxon>
        <taxon>Viridiplantae</taxon>
        <taxon>Streptophyta</taxon>
        <taxon>Embryophyta</taxon>
        <taxon>Tracheophyta</taxon>
        <taxon>Spermatophyta</taxon>
        <taxon>Magnoliopsida</taxon>
        <taxon>eudicotyledons</taxon>
        <taxon>Gunneridae</taxon>
        <taxon>Pentapetalae</taxon>
        <taxon>rosids</taxon>
        <taxon>fabids</taxon>
        <taxon>Fabales</taxon>
        <taxon>Quillajaceae</taxon>
        <taxon>Quillaja</taxon>
    </lineage>
</organism>
<feature type="compositionally biased region" description="Polar residues" evidence="2">
    <location>
        <begin position="1"/>
        <end position="12"/>
    </location>
</feature>